<evidence type="ECO:0008006" key="3">
    <source>
        <dbReference type="Google" id="ProtNLM"/>
    </source>
</evidence>
<dbReference type="Pfam" id="PF11769">
    <property type="entry name" value="DUF3313"/>
    <property type="match status" value="1"/>
</dbReference>
<dbReference type="PROSITE" id="PS51257">
    <property type="entry name" value="PROKAR_LIPOPROTEIN"/>
    <property type="match status" value="1"/>
</dbReference>
<protein>
    <recommendedName>
        <fullName evidence="3">DUF3313 domain-containing protein</fullName>
    </recommendedName>
</protein>
<organism evidence="1 2">
    <name type="scientific">Pseudomonas mohnii</name>
    <dbReference type="NCBI Taxonomy" id="395600"/>
    <lineage>
        <taxon>Bacteria</taxon>
        <taxon>Pseudomonadati</taxon>
        <taxon>Pseudomonadota</taxon>
        <taxon>Gammaproteobacteria</taxon>
        <taxon>Pseudomonadales</taxon>
        <taxon>Pseudomonadaceae</taxon>
        <taxon>Pseudomonas</taxon>
    </lineage>
</organism>
<reference evidence="1 2" key="1">
    <citation type="submission" date="2016-10" db="EMBL/GenBank/DDBJ databases">
        <authorList>
            <person name="Varghese N."/>
            <person name="Submissions S."/>
        </authorList>
    </citation>
    <scope>NUCLEOTIDE SEQUENCE [LARGE SCALE GENOMIC DNA]</scope>
    <source>
        <strain evidence="1 2">DSM 18327</strain>
    </source>
</reference>
<accession>A0ABY0XQF2</accession>
<dbReference type="InterPro" id="IPR021747">
    <property type="entry name" value="DUF3313"/>
</dbReference>
<keyword evidence="2" id="KW-1185">Reference proteome</keyword>
<evidence type="ECO:0000313" key="2">
    <source>
        <dbReference type="Proteomes" id="UP000199665"/>
    </source>
</evidence>
<sequence>MNLSRNLLIGVALTGLLLSGCTSKVTEKTQYSGYLSSYDNLQEVQTPSGGTAMRWVSPSWNPNAYDTVAFNKLELYPTPKPNERVNQQTLNDIQNYMTNTAKSTLGQKYRVVTTPASAPKGSKLLIMRAAITGVNAENEGMKWYEIVPVAAVVGGVSAATGHRDQDTTLFIEAEFIDAKSNQTVGRVVRKVFGSTLENDSQKITAKDFKAAIDKLGADFQAFINKPQAY</sequence>
<dbReference type="EMBL" id="FNRV01000001">
    <property type="protein sequence ID" value="SEB90264.1"/>
    <property type="molecule type" value="Genomic_DNA"/>
</dbReference>
<comment type="caution">
    <text evidence="1">The sequence shown here is derived from an EMBL/GenBank/DDBJ whole genome shotgun (WGS) entry which is preliminary data.</text>
</comment>
<evidence type="ECO:0000313" key="1">
    <source>
        <dbReference type="EMBL" id="SEB90264.1"/>
    </source>
</evidence>
<dbReference type="Proteomes" id="UP000199665">
    <property type="component" value="Unassembled WGS sequence"/>
</dbReference>
<gene>
    <name evidence="1" type="ORF">SAMN05216205_0944</name>
</gene>
<proteinExistence type="predicted"/>
<dbReference type="RefSeq" id="WP_047530510.1">
    <property type="nucleotide sequence ID" value="NZ_FNRV01000001.1"/>
</dbReference>
<name>A0ABY0XQF2_9PSED</name>